<evidence type="ECO:0000313" key="2">
    <source>
        <dbReference type="Proteomes" id="UP001470230"/>
    </source>
</evidence>
<organism evidence="1 2">
    <name type="scientific">Tritrichomonas musculus</name>
    <dbReference type="NCBI Taxonomy" id="1915356"/>
    <lineage>
        <taxon>Eukaryota</taxon>
        <taxon>Metamonada</taxon>
        <taxon>Parabasalia</taxon>
        <taxon>Tritrichomonadida</taxon>
        <taxon>Tritrichomonadidae</taxon>
        <taxon>Tritrichomonas</taxon>
    </lineage>
</organism>
<evidence type="ECO:0008006" key="3">
    <source>
        <dbReference type="Google" id="ProtNLM"/>
    </source>
</evidence>
<reference evidence="1 2" key="1">
    <citation type="submission" date="2024-04" db="EMBL/GenBank/DDBJ databases">
        <title>Tritrichomonas musculus Genome.</title>
        <authorList>
            <person name="Alves-Ferreira E."/>
            <person name="Grigg M."/>
            <person name="Lorenzi H."/>
            <person name="Galac M."/>
        </authorList>
    </citation>
    <scope>NUCLEOTIDE SEQUENCE [LARGE SCALE GENOMIC DNA]</scope>
    <source>
        <strain evidence="1 2">EAF2021</strain>
    </source>
</reference>
<dbReference type="Pfam" id="PF12722">
    <property type="entry name" value="Hid1"/>
    <property type="match status" value="1"/>
</dbReference>
<protein>
    <recommendedName>
        <fullName evidence="3">Dymeclin</fullName>
    </recommendedName>
</protein>
<keyword evidence="2" id="KW-1185">Reference proteome</keyword>
<comment type="caution">
    <text evidence="1">The sequence shown here is derived from an EMBL/GenBank/DDBJ whole genome shotgun (WGS) entry which is preliminary data.</text>
</comment>
<accession>A0ABR2JLS2</accession>
<sequence length="520" mass="58563">MGSTQSSEFVEPPQIISLLGSKDIVESSKYWSQLFSYKFSNAHLPKLQSFIADLYSKKPYNFHLSIKICGIRLKDNIQKNGIDNNNADQIQAIIVFLRAALPVIVSSGCHVAVLNQFINDNDKLGSFLSTTLIQLLHFKELTTNKNDEHWYQDQEDDTILNYNRLNIVEILIILKTIGVAFQDFDHQILVKSISAMLSFYLSSASRKSLTTIQKLLQSSILFLLLLKIDLVSEDTIRMYHSLTNDSEKKFYQEENNTFILPLVYSLLSIAAKDDAIIDSSGLPLIINTLYLCDQIKDGSSLNALALILSFPSTSIALNAACISFESSVPVHRGSYADIVIEIVTRQSMSLLKPIVMVIVNVIPYASNLSYGSAISIFKILTAALTQKDHESVKMIVSAIHYTVNRSVRDNIPLVILVMKNSKILITINKEYENFEECDQLVSFVKNVNQELKQIGAIFQSSELEKFFNDPSCEHFALPVLRPPQIDFDLEKEIEKQAKNMTALYVINQIGVQPKSKKESL</sequence>
<dbReference type="EMBL" id="JAPFFF010000011">
    <property type="protein sequence ID" value="KAK8878182.1"/>
    <property type="molecule type" value="Genomic_DNA"/>
</dbReference>
<gene>
    <name evidence="1" type="ORF">M9Y10_004947</name>
</gene>
<proteinExistence type="predicted"/>
<dbReference type="Proteomes" id="UP001470230">
    <property type="component" value="Unassembled WGS sequence"/>
</dbReference>
<dbReference type="InterPro" id="IPR026705">
    <property type="entry name" value="Hid-1/Ecm30"/>
</dbReference>
<evidence type="ECO:0000313" key="1">
    <source>
        <dbReference type="EMBL" id="KAK8878182.1"/>
    </source>
</evidence>
<name>A0ABR2JLS2_9EUKA</name>